<dbReference type="EMBL" id="JAHRIP010002964">
    <property type="protein sequence ID" value="MEQ2281184.1"/>
    <property type="molecule type" value="Genomic_DNA"/>
</dbReference>
<dbReference type="InterPro" id="IPR037272">
    <property type="entry name" value="SNS_sf"/>
</dbReference>
<evidence type="ECO:0000313" key="7">
    <source>
        <dbReference type="EMBL" id="MEQ2281184.1"/>
    </source>
</evidence>
<evidence type="ECO:0000256" key="3">
    <source>
        <dbReference type="ARBA" id="ARBA00022692"/>
    </source>
</evidence>
<dbReference type="Pfam" id="PF00209">
    <property type="entry name" value="SNF"/>
    <property type="match status" value="1"/>
</dbReference>
<dbReference type="PANTHER" id="PTHR11616">
    <property type="entry name" value="SODIUM/CHLORIDE DEPENDENT TRANSPORTER"/>
    <property type="match status" value="1"/>
</dbReference>
<dbReference type="SUPFAM" id="SSF161070">
    <property type="entry name" value="SNF-like"/>
    <property type="match status" value="1"/>
</dbReference>
<comment type="subcellular location">
    <subcellularLocation>
        <location evidence="1">Membrane</location>
        <topology evidence="1">Multi-pass membrane protein</topology>
    </subcellularLocation>
</comment>
<evidence type="ECO:0000256" key="6">
    <source>
        <dbReference type="SAM" id="Phobius"/>
    </source>
</evidence>
<keyword evidence="3 6" id="KW-0812">Transmembrane</keyword>
<organism evidence="7 8">
    <name type="scientific">Ameca splendens</name>
    <dbReference type="NCBI Taxonomy" id="208324"/>
    <lineage>
        <taxon>Eukaryota</taxon>
        <taxon>Metazoa</taxon>
        <taxon>Chordata</taxon>
        <taxon>Craniata</taxon>
        <taxon>Vertebrata</taxon>
        <taxon>Euteleostomi</taxon>
        <taxon>Actinopterygii</taxon>
        <taxon>Neopterygii</taxon>
        <taxon>Teleostei</taxon>
        <taxon>Neoteleostei</taxon>
        <taxon>Acanthomorphata</taxon>
        <taxon>Ovalentaria</taxon>
        <taxon>Atherinomorphae</taxon>
        <taxon>Cyprinodontiformes</taxon>
        <taxon>Goodeidae</taxon>
        <taxon>Ameca</taxon>
    </lineage>
</organism>
<keyword evidence="4 6" id="KW-1133">Transmembrane helix</keyword>
<feature type="transmembrane region" description="Helical" evidence="6">
    <location>
        <begin position="77"/>
        <end position="96"/>
    </location>
</feature>
<dbReference type="PANTHER" id="PTHR11616:SF285">
    <property type="entry name" value="TRANSPORTER"/>
    <property type="match status" value="1"/>
</dbReference>
<evidence type="ECO:0000313" key="8">
    <source>
        <dbReference type="Proteomes" id="UP001469553"/>
    </source>
</evidence>
<keyword evidence="5 6" id="KW-0472">Membrane</keyword>
<accession>A0ABV0XI87</accession>
<evidence type="ECO:0000256" key="5">
    <source>
        <dbReference type="ARBA" id="ARBA00023136"/>
    </source>
</evidence>
<reference evidence="7 8" key="1">
    <citation type="submission" date="2021-06" db="EMBL/GenBank/DDBJ databases">
        <authorList>
            <person name="Palmer J.M."/>
        </authorList>
    </citation>
    <scope>NUCLEOTIDE SEQUENCE [LARGE SCALE GENOMIC DNA]</scope>
    <source>
        <strain evidence="7 8">AS_MEX2019</strain>
        <tissue evidence="7">Muscle</tissue>
    </source>
</reference>
<proteinExistence type="predicted"/>
<comment type="caution">
    <text evidence="7">The sequence shown here is derived from an EMBL/GenBank/DDBJ whole genome shotgun (WGS) entry which is preliminary data.</text>
</comment>
<feature type="transmembrane region" description="Helical" evidence="6">
    <location>
        <begin position="33"/>
        <end position="56"/>
    </location>
</feature>
<evidence type="ECO:0000256" key="2">
    <source>
        <dbReference type="ARBA" id="ARBA00022448"/>
    </source>
</evidence>
<evidence type="ECO:0000256" key="4">
    <source>
        <dbReference type="ARBA" id="ARBA00022989"/>
    </source>
</evidence>
<name>A0ABV0XI87_9TELE</name>
<gene>
    <name evidence="7" type="ORF">AMECASPLE_027722</name>
</gene>
<keyword evidence="8" id="KW-1185">Reference proteome</keyword>
<dbReference type="Proteomes" id="UP001469553">
    <property type="component" value="Unassembled WGS sequence"/>
</dbReference>
<sequence length="117" mass="13568">MPVSGLTCVVSFIICLLFTQHSGLYWVSFFDHFAGSFPLLTIGLFEMIAVVYIYGIDRFNKDIEFMVGHKPSIFWQVTWRVISPLIVLVILVFYLVTQVQQKLTYLVWDPNSKADRK</sequence>
<dbReference type="PROSITE" id="PS50267">
    <property type="entry name" value="NA_NEUROTRAN_SYMP_3"/>
    <property type="match status" value="1"/>
</dbReference>
<keyword evidence="2" id="KW-0813">Transport</keyword>
<dbReference type="InterPro" id="IPR000175">
    <property type="entry name" value="Na/ntran_symport"/>
</dbReference>
<protein>
    <submittedName>
        <fullName evidence="7">Uncharacterized protein</fullName>
    </submittedName>
</protein>
<evidence type="ECO:0000256" key="1">
    <source>
        <dbReference type="ARBA" id="ARBA00004141"/>
    </source>
</evidence>